<accession>A0A1Q9E2B7</accession>
<evidence type="ECO:0000313" key="1">
    <source>
        <dbReference type="EMBL" id="OLQ01575.1"/>
    </source>
</evidence>
<reference evidence="1 2" key="1">
    <citation type="submission" date="2016-02" db="EMBL/GenBank/DDBJ databases">
        <title>Genome analysis of coral dinoflagellate symbionts highlights evolutionary adaptations to a symbiotic lifestyle.</title>
        <authorList>
            <person name="Aranda M."/>
            <person name="Li Y."/>
            <person name="Liew Y.J."/>
            <person name="Baumgarten S."/>
            <person name="Simakov O."/>
            <person name="Wilson M."/>
            <person name="Piel J."/>
            <person name="Ashoor H."/>
            <person name="Bougouffa S."/>
            <person name="Bajic V.B."/>
            <person name="Ryu T."/>
            <person name="Ravasi T."/>
            <person name="Bayer T."/>
            <person name="Micklem G."/>
            <person name="Kim H."/>
            <person name="Bhak J."/>
            <person name="Lajeunesse T.C."/>
            <person name="Voolstra C.R."/>
        </authorList>
    </citation>
    <scope>NUCLEOTIDE SEQUENCE [LARGE SCALE GENOMIC DNA]</scope>
    <source>
        <strain evidence="1 2">CCMP2467</strain>
    </source>
</reference>
<dbReference type="EMBL" id="LSRX01000287">
    <property type="protein sequence ID" value="OLQ01575.1"/>
    <property type="molecule type" value="Genomic_DNA"/>
</dbReference>
<protein>
    <submittedName>
        <fullName evidence="1">Uncharacterized protein</fullName>
    </submittedName>
</protein>
<organism evidence="1 2">
    <name type="scientific">Symbiodinium microadriaticum</name>
    <name type="common">Dinoflagellate</name>
    <name type="synonym">Zooxanthella microadriatica</name>
    <dbReference type="NCBI Taxonomy" id="2951"/>
    <lineage>
        <taxon>Eukaryota</taxon>
        <taxon>Sar</taxon>
        <taxon>Alveolata</taxon>
        <taxon>Dinophyceae</taxon>
        <taxon>Suessiales</taxon>
        <taxon>Symbiodiniaceae</taxon>
        <taxon>Symbiodinium</taxon>
    </lineage>
</organism>
<proteinExistence type="predicted"/>
<gene>
    <name evidence="1" type="ORF">AK812_SmicGene15657</name>
</gene>
<dbReference type="Proteomes" id="UP000186817">
    <property type="component" value="Unassembled WGS sequence"/>
</dbReference>
<dbReference type="OrthoDB" id="7107796at2759"/>
<dbReference type="AlphaFoldDB" id="A0A1Q9E2B7"/>
<sequence length="272" mass="30143">MEDATPNLIDLLCCKGGGKQLEFDPRIASTAAARGVDLQQIKTQVEKEVDRFKSAPLRSPPLSAAVAADVEKLHDDSFRQLLRGINRWMLGGGITEEVCKNMIRSLFRLMCRMQATQMLQSPPDCVSVMHVAAESTMDVISANSAYRKLMPDTKGCEFQALNGQCEVLHMILREPGIVHDLEGAGRLQLEDDARLVGTEQDEWATRIQSQAAAAAAAGVQPMFNVQSIDFVIMVLQPKQQQQQQQRGTDFPKTLDKLSREVEGQWSLQPQHG</sequence>
<name>A0A1Q9E2B7_SYMMI</name>
<evidence type="ECO:0000313" key="2">
    <source>
        <dbReference type="Proteomes" id="UP000186817"/>
    </source>
</evidence>
<keyword evidence="2" id="KW-1185">Reference proteome</keyword>
<comment type="caution">
    <text evidence="1">The sequence shown here is derived from an EMBL/GenBank/DDBJ whole genome shotgun (WGS) entry which is preliminary data.</text>
</comment>